<dbReference type="EMBL" id="JOJR01001858">
    <property type="protein sequence ID" value="RCN29614.1"/>
    <property type="molecule type" value="Genomic_DNA"/>
</dbReference>
<dbReference type="Proteomes" id="UP000252519">
    <property type="component" value="Unassembled WGS sequence"/>
</dbReference>
<evidence type="ECO:0008006" key="3">
    <source>
        <dbReference type="Google" id="ProtNLM"/>
    </source>
</evidence>
<proteinExistence type="predicted"/>
<comment type="caution">
    <text evidence="1">The sequence shown here is derived from an EMBL/GenBank/DDBJ whole genome shotgun (WGS) entry which is preliminary data.</text>
</comment>
<protein>
    <recommendedName>
        <fullName evidence="3">Ig-like domain-containing protein</fullName>
    </recommendedName>
</protein>
<reference evidence="1 2" key="1">
    <citation type="submission" date="2014-10" db="EMBL/GenBank/DDBJ databases">
        <title>Draft genome of the hookworm Ancylostoma caninum.</title>
        <authorList>
            <person name="Mitreva M."/>
        </authorList>
    </citation>
    <scope>NUCLEOTIDE SEQUENCE [LARGE SCALE GENOMIC DNA]</scope>
    <source>
        <strain evidence="1 2">Baltimore</strain>
    </source>
</reference>
<dbReference type="AlphaFoldDB" id="A0A368FBR9"/>
<keyword evidence="2" id="KW-1185">Reference proteome</keyword>
<sequence>MIQTALFYRETEHRVTSRCLLRTNSLIMTGAYRCQATTSEQKSKAISSEFNVNVVGIEKVTVLHYHLPYGKLGYIEVEVCANPKPEIFWLTPDSIVRPHSGVNSHVSATHLHPKKVRRYHDGPATVVPYCYTARLLIRNVTSTETFQLLVKSETESRTVDLQVQVSNLPPPSSARFCLSFYLVAVVVLLGLL</sequence>
<name>A0A368FBR9_ANCCA</name>
<evidence type="ECO:0000313" key="1">
    <source>
        <dbReference type="EMBL" id="RCN29614.1"/>
    </source>
</evidence>
<evidence type="ECO:0000313" key="2">
    <source>
        <dbReference type="Proteomes" id="UP000252519"/>
    </source>
</evidence>
<accession>A0A368FBR9</accession>
<dbReference type="OrthoDB" id="5777381at2759"/>
<organism evidence="1 2">
    <name type="scientific">Ancylostoma caninum</name>
    <name type="common">Dog hookworm</name>
    <dbReference type="NCBI Taxonomy" id="29170"/>
    <lineage>
        <taxon>Eukaryota</taxon>
        <taxon>Metazoa</taxon>
        <taxon>Ecdysozoa</taxon>
        <taxon>Nematoda</taxon>
        <taxon>Chromadorea</taxon>
        <taxon>Rhabditida</taxon>
        <taxon>Rhabditina</taxon>
        <taxon>Rhabditomorpha</taxon>
        <taxon>Strongyloidea</taxon>
        <taxon>Ancylostomatidae</taxon>
        <taxon>Ancylostomatinae</taxon>
        <taxon>Ancylostoma</taxon>
    </lineage>
</organism>
<gene>
    <name evidence="1" type="ORF">ANCCAN_24626</name>
</gene>